<keyword evidence="2 8" id="KW-0436">Ligase</keyword>
<dbReference type="OrthoDB" id="9803968at2"/>
<evidence type="ECO:0000256" key="1">
    <source>
        <dbReference type="ARBA" id="ARBA00006432"/>
    </source>
</evidence>
<dbReference type="GO" id="GO:0016020">
    <property type="term" value="C:membrane"/>
    <property type="evidence" value="ECO:0007669"/>
    <property type="project" value="TreeGrafter"/>
</dbReference>
<evidence type="ECO:0000313" key="8">
    <source>
        <dbReference type="EMBL" id="CCI82863.1"/>
    </source>
</evidence>
<dbReference type="PANTHER" id="PTHR43272">
    <property type="entry name" value="LONG-CHAIN-FATTY-ACID--COA LIGASE"/>
    <property type="match status" value="1"/>
</dbReference>
<evidence type="ECO:0000313" key="10">
    <source>
        <dbReference type="Proteomes" id="UP000006078"/>
    </source>
</evidence>
<dbReference type="PANTHER" id="PTHR43272:SF32">
    <property type="entry name" value="AMP-DEPENDENT SYNTHETASE_LIGASE DOMAIN-CONTAINING PROTEIN"/>
    <property type="match status" value="1"/>
</dbReference>
<dbReference type="Proteomes" id="UP000011016">
    <property type="component" value="Unassembled WGS sequence"/>
</dbReference>
<gene>
    <name evidence="8" type="ORF">BN46_0110</name>
    <name evidence="9" type="ORF">HMPREF9719_00453</name>
</gene>
<proteinExistence type="inferred from homology"/>
<evidence type="ECO:0000256" key="5">
    <source>
        <dbReference type="ARBA" id="ARBA00024484"/>
    </source>
</evidence>
<comment type="caution">
    <text evidence="8">The sequence shown here is derived from an EMBL/GenBank/DDBJ whole genome shotgun (WGS) entry which is preliminary data.</text>
</comment>
<dbReference type="SUPFAM" id="SSF56801">
    <property type="entry name" value="Acetyl-CoA synthetase-like"/>
    <property type="match status" value="1"/>
</dbReference>
<dbReference type="eggNOG" id="COG1022">
    <property type="taxonomic scope" value="Bacteria"/>
</dbReference>
<evidence type="ECO:0000256" key="6">
    <source>
        <dbReference type="ARBA" id="ARBA00032875"/>
    </source>
</evidence>
<dbReference type="AlphaFoldDB" id="I7IWF0"/>
<reference evidence="9 10" key="2">
    <citation type="submission" date="2012-08" db="EMBL/GenBank/DDBJ databases">
        <title>The Genome Sequence of Turicella otitidis ATCC 51513.</title>
        <authorList>
            <consortium name="The Broad Institute Genome Sequencing Platform"/>
            <person name="Earl A."/>
            <person name="Ward D."/>
            <person name="Feldgarden M."/>
            <person name="Gevers D."/>
            <person name="Huys G."/>
            <person name="Walker B."/>
            <person name="Young S.K."/>
            <person name="Zeng Q."/>
            <person name="Gargeya S."/>
            <person name="Fitzgerald M."/>
            <person name="Haas B."/>
            <person name="Abouelleil A."/>
            <person name="Alvarado L."/>
            <person name="Arachchi H.M."/>
            <person name="Berlin A.M."/>
            <person name="Chapman S.B."/>
            <person name="Goldberg J."/>
            <person name="Griggs A."/>
            <person name="Gujja S."/>
            <person name="Hansen M."/>
            <person name="Howarth C."/>
            <person name="Imamovic A."/>
            <person name="Larimer J."/>
            <person name="McCowen C."/>
            <person name="Montmayeur A."/>
            <person name="Murphy C."/>
            <person name="Neiman D."/>
            <person name="Pearson M."/>
            <person name="Priest M."/>
            <person name="Roberts A."/>
            <person name="Saif S."/>
            <person name="Shea T."/>
            <person name="Sisk P."/>
            <person name="Sykes S."/>
            <person name="Wortman J."/>
            <person name="Nusbaum C."/>
            <person name="Birren B."/>
        </authorList>
    </citation>
    <scope>NUCLEOTIDE SEQUENCE [LARGE SCALE GENOMIC DNA]</scope>
    <source>
        <strain evidence="9 10">ATCC 51513</strain>
    </source>
</reference>
<dbReference type="EMBL" id="AHAE01000024">
    <property type="protein sequence ID" value="EJZ82635.1"/>
    <property type="molecule type" value="Genomic_DNA"/>
</dbReference>
<dbReference type="RefSeq" id="WP_004600343.1">
    <property type="nucleotide sequence ID" value="NZ_HF541865.1"/>
</dbReference>
<dbReference type="Proteomes" id="UP000006078">
    <property type="component" value="Unassembled WGS sequence"/>
</dbReference>
<dbReference type="Gene3D" id="3.30.300.30">
    <property type="match status" value="1"/>
</dbReference>
<reference evidence="8 11" key="1">
    <citation type="journal article" date="2012" name="J. Bacteriol.">
        <title>Draft Genome Sequence of Turicella otitidis ATCC 51513, Isolated from Middle Ear Fluid from a Child with Otitis Media.</title>
        <authorList>
            <person name="Brinkrolf K."/>
            <person name="Schneider J."/>
            <person name="Knecht M."/>
            <person name="Ruckert C."/>
            <person name="Tauch A."/>
        </authorList>
    </citation>
    <scope>NUCLEOTIDE SEQUENCE [LARGE SCALE GENOMIC DNA]</scope>
    <source>
        <strain evidence="8 11">ATCC 51513</strain>
    </source>
</reference>
<organism evidence="8 11">
    <name type="scientific">Corynebacterium otitidis ATCC 51513</name>
    <dbReference type="NCBI Taxonomy" id="883169"/>
    <lineage>
        <taxon>Bacteria</taxon>
        <taxon>Bacillati</taxon>
        <taxon>Actinomycetota</taxon>
        <taxon>Actinomycetes</taxon>
        <taxon>Mycobacteriales</taxon>
        <taxon>Corynebacteriaceae</taxon>
        <taxon>Corynebacterium</taxon>
    </lineage>
</organism>
<dbReference type="CDD" id="cd05907">
    <property type="entry name" value="VL_LC_FACS_like"/>
    <property type="match status" value="1"/>
</dbReference>
<keyword evidence="10" id="KW-1185">Reference proteome</keyword>
<feature type="domain" description="AMP-dependent synthetase/ligase" evidence="7">
    <location>
        <begin position="26"/>
        <end position="435"/>
    </location>
</feature>
<dbReference type="PROSITE" id="PS00455">
    <property type="entry name" value="AMP_BINDING"/>
    <property type="match status" value="1"/>
</dbReference>
<dbReference type="InterPro" id="IPR000873">
    <property type="entry name" value="AMP-dep_synth/lig_dom"/>
</dbReference>
<protein>
    <recommendedName>
        <fullName evidence="6">Acyl-CoA synthetase</fullName>
    </recommendedName>
</protein>
<evidence type="ECO:0000313" key="11">
    <source>
        <dbReference type="Proteomes" id="UP000011016"/>
    </source>
</evidence>
<evidence type="ECO:0000256" key="3">
    <source>
        <dbReference type="ARBA" id="ARBA00022832"/>
    </source>
</evidence>
<dbReference type="EMBL" id="CAJZ01000015">
    <property type="protein sequence ID" value="CCI82863.1"/>
    <property type="molecule type" value="Genomic_DNA"/>
</dbReference>
<sequence>MGRVASTPADYHVEDNESCLTALIDQVRARPNGTLFIRPQGNDWVEVSAEEFLGEVYAVARGLIALGIEKGDRILLLSSTRYEWSLLDFAIWAAGAVSVPIYPSASLSQIEFIVDNSEAVLAISETQDNTEVLSTFAVDPKEVEEGSERRLRRVLEINSGAIALLKSEGARKSDADVDARIDATDAHELASLVYTSGTSGRAKGCRLTHYGWLSQVRALATHPIGAIARPGTTVLTYLPLAHVLARAVALAVTIYGATQSHWPDTKTLPVELQRAKPNLLLGVPRVFEKVRNAAVKQASRRGVVGRLLFHRAERAAIEYSKALDEKEGPSRGQELRRRLYDKPIYQKIRQALGGNVAYCITGGSPMSPDLIHFFRGLGVPVYEGYGLTETTAAAAVNFVNTKVGTVGRPVGGVSITIGEDNEILIKGDIVFEGYWKNEEASKEAFTEDGWYRTGDLGTLDEDGYLTITGRKKDLIVTAGGKNVSPAPLEDIVRSHPLISQAIVVGEGKPFVGALITLDEENLEGWKERNGFSQGTSIRELAAQPALRAEIQDAINNANASVSHAEGIKKYHILGRELTEEEGELTPTFKVKRNVVAEHFRAQIEGIYG</sequence>
<dbReference type="Pfam" id="PF23562">
    <property type="entry name" value="AMP-binding_C_3"/>
    <property type="match status" value="1"/>
</dbReference>
<dbReference type="InterPro" id="IPR045851">
    <property type="entry name" value="AMP-bd_C_sf"/>
</dbReference>
<evidence type="ECO:0000313" key="9">
    <source>
        <dbReference type="EMBL" id="EJZ82635.1"/>
    </source>
</evidence>
<dbReference type="Gene3D" id="3.40.50.12780">
    <property type="entry name" value="N-terminal domain of ligase-like"/>
    <property type="match status" value="1"/>
</dbReference>
<dbReference type="Pfam" id="PF00501">
    <property type="entry name" value="AMP-binding"/>
    <property type="match status" value="1"/>
</dbReference>
<evidence type="ECO:0000256" key="4">
    <source>
        <dbReference type="ARBA" id="ARBA00023098"/>
    </source>
</evidence>
<dbReference type="InterPro" id="IPR042099">
    <property type="entry name" value="ANL_N_sf"/>
</dbReference>
<evidence type="ECO:0000259" key="7">
    <source>
        <dbReference type="Pfam" id="PF00501"/>
    </source>
</evidence>
<comment type="catalytic activity">
    <reaction evidence="5">
        <text>a long-chain fatty acid + ATP + CoA = a long-chain fatty acyl-CoA + AMP + diphosphate</text>
        <dbReference type="Rhea" id="RHEA:15421"/>
        <dbReference type="ChEBI" id="CHEBI:30616"/>
        <dbReference type="ChEBI" id="CHEBI:33019"/>
        <dbReference type="ChEBI" id="CHEBI:57287"/>
        <dbReference type="ChEBI" id="CHEBI:57560"/>
        <dbReference type="ChEBI" id="CHEBI:83139"/>
        <dbReference type="ChEBI" id="CHEBI:456215"/>
        <dbReference type="EC" id="6.2.1.3"/>
    </reaction>
    <physiologicalReaction direction="left-to-right" evidence="5">
        <dbReference type="Rhea" id="RHEA:15422"/>
    </physiologicalReaction>
</comment>
<comment type="similarity">
    <text evidence="1">Belongs to the ATP-dependent AMP-binding enzyme family.</text>
</comment>
<keyword evidence="3" id="KW-0276">Fatty acid metabolism</keyword>
<accession>I7IWF0</accession>
<dbReference type="PATRIC" id="fig|883169.3.peg.427"/>
<evidence type="ECO:0000256" key="2">
    <source>
        <dbReference type="ARBA" id="ARBA00022598"/>
    </source>
</evidence>
<dbReference type="HOGENOM" id="CLU_000022_45_5_11"/>
<dbReference type="GO" id="GO:0004467">
    <property type="term" value="F:long-chain fatty acid-CoA ligase activity"/>
    <property type="evidence" value="ECO:0007669"/>
    <property type="project" value="UniProtKB-EC"/>
</dbReference>
<dbReference type="STRING" id="29321.AAV33_04965"/>
<keyword evidence="4" id="KW-0443">Lipid metabolism</keyword>
<dbReference type="InterPro" id="IPR020845">
    <property type="entry name" value="AMP-binding_CS"/>
</dbReference>
<name>I7IWF0_9CORY</name>